<dbReference type="InterPro" id="IPR002156">
    <property type="entry name" value="RNaseH_domain"/>
</dbReference>
<protein>
    <recommendedName>
        <fullName evidence="1">RNase H type-1 domain-containing protein</fullName>
    </recommendedName>
</protein>
<proteinExistence type="predicted"/>
<evidence type="ECO:0000259" key="1">
    <source>
        <dbReference type="PROSITE" id="PS50879"/>
    </source>
</evidence>
<gene>
    <name evidence="2" type="ORF">ALC57_00750</name>
</gene>
<feature type="non-terminal residue" evidence="2">
    <location>
        <position position="1"/>
    </location>
</feature>
<dbReference type="Proteomes" id="UP000078492">
    <property type="component" value="Unassembled WGS sequence"/>
</dbReference>
<dbReference type="GO" id="GO:0004523">
    <property type="term" value="F:RNA-DNA hybrid ribonuclease activity"/>
    <property type="evidence" value="ECO:0007669"/>
    <property type="project" value="InterPro"/>
</dbReference>
<reference evidence="2 3" key="1">
    <citation type="submission" date="2015-09" db="EMBL/GenBank/DDBJ databases">
        <title>Trachymyrmex cornetzi WGS genome.</title>
        <authorList>
            <person name="Nygaard S."/>
            <person name="Hu H."/>
            <person name="Boomsma J."/>
            <person name="Zhang G."/>
        </authorList>
    </citation>
    <scope>NUCLEOTIDE SEQUENCE [LARGE SCALE GENOMIC DNA]</scope>
    <source>
        <strain evidence="2">Tcor2-1</strain>
        <tissue evidence="2">Whole body</tissue>
    </source>
</reference>
<evidence type="ECO:0000313" key="3">
    <source>
        <dbReference type="Proteomes" id="UP000078492"/>
    </source>
</evidence>
<organism evidence="2 3">
    <name type="scientific">Trachymyrmex cornetzi</name>
    <dbReference type="NCBI Taxonomy" id="471704"/>
    <lineage>
        <taxon>Eukaryota</taxon>
        <taxon>Metazoa</taxon>
        <taxon>Ecdysozoa</taxon>
        <taxon>Arthropoda</taxon>
        <taxon>Hexapoda</taxon>
        <taxon>Insecta</taxon>
        <taxon>Pterygota</taxon>
        <taxon>Neoptera</taxon>
        <taxon>Endopterygota</taxon>
        <taxon>Hymenoptera</taxon>
        <taxon>Apocrita</taxon>
        <taxon>Aculeata</taxon>
        <taxon>Formicoidea</taxon>
        <taxon>Formicidae</taxon>
        <taxon>Myrmicinae</taxon>
        <taxon>Trachymyrmex</taxon>
    </lineage>
</organism>
<sequence>WWGSYPQCLLSIYRSVFRGAVEYACSIFAWHDNPSIFLKLERLQYKAIRMALGYRQSTPINVMLCEARELPLKLRFGLLNERFILKCMSKKNHPVIDSLERVERIPLTANQRGFILRKSPSLKFYVTNNHEMERMYRSYSLPTFKRGYSAFIFRKEFREFVICHKDSSNSEIVQQLNHNLRDLDSSALTFYTDESKISKDGCMDAAFYSPELGHHAGYSKIIIFSDSRSVLEAVSSGKLVNDNYIIHRIKQLLLQLEEIGIESTFFWIPAHKGILGNEVTDEAAKDACDSGVRGFFRTPYSDL</sequence>
<dbReference type="EMBL" id="KQ978616">
    <property type="protein sequence ID" value="KYN29799.1"/>
    <property type="molecule type" value="Genomic_DNA"/>
</dbReference>
<name>A0A151JQY0_9HYME</name>
<dbReference type="GO" id="GO:0003676">
    <property type="term" value="F:nucleic acid binding"/>
    <property type="evidence" value="ECO:0007669"/>
    <property type="project" value="InterPro"/>
</dbReference>
<dbReference type="SUPFAM" id="SSF53098">
    <property type="entry name" value="Ribonuclease H-like"/>
    <property type="match status" value="1"/>
</dbReference>
<dbReference type="PROSITE" id="PS50879">
    <property type="entry name" value="RNASE_H_1"/>
    <property type="match status" value="1"/>
</dbReference>
<dbReference type="InterPro" id="IPR036397">
    <property type="entry name" value="RNaseH_sf"/>
</dbReference>
<dbReference type="Gene3D" id="3.30.420.10">
    <property type="entry name" value="Ribonuclease H-like superfamily/Ribonuclease H"/>
    <property type="match status" value="1"/>
</dbReference>
<dbReference type="AlphaFoldDB" id="A0A151JQY0"/>
<evidence type="ECO:0000313" key="2">
    <source>
        <dbReference type="EMBL" id="KYN29799.1"/>
    </source>
</evidence>
<keyword evidence="3" id="KW-1185">Reference proteome</keyword>
<dbReference type="InterPro" id="IPR012337">
    <property type="entry name" value="RNaseH-like_sf"/>
</dbReference>
<accession>A0A151JQY0</accession>
<feature type="domain" description="RNase H type-1" evidence="1">
    <location>
        <begin position="184"/>
        <end position="289"/>
    </location>
</feature>
<dbReference type="CDD" id="cd09276">
    <property type="entry name" value="Rnase_HI_RT_non_LTR"/>
    <property type="match status" value="1"/>
</dbReference>
<dbReference type="STRING" id="471704.A0A151JQY0"/>